<keyword evidence="5 12" id="KW-0812">Transmembrane</keyword>
<evidence type="ECO:0000256" key="1">
    <source>
        <dbReference type="ARBA" id="ARBA00001970"/>
    </source>
</evidence>
<dbReference type="InterPro" id="IPR005265">
    <property type="entry name" value="HemJ-like"/>
</dbReference>
<keyword evidence="4" id="KW-0349">Heme</keyword>
<protein>
    <submittedName>
        <fullName evidence="13">Protoporphyrinogen IX oxidase, novel form, HemJ</fullName>
        <ecNumber evidence="13">1.3.-.-</ecNumber>
    </submittedName>
</protein>
<comment type="subcellular location">
    <subcellularLocation>
        <location evidence="2">Cell membrane</location>
        <topology evidence="2">Multi-pass membrane protein</topology>
    </subcellularLocation>
</comment>
<accession>A0A3B0VXB2</accession>
<dbReference type="EC" id="1.3.-.-" evidence="13"/>
<keyword evidence="3" id="KW-1003">Cell membrane</keyword>
<feature type="transmembrane region" description="Helical" evidence="12">
    <location>
        <begin position="83"/>
        <end position="102"/>
    </location>
</feature>
<evidence type="ECO:0000256" key="3">
    <source>
        <dbReference type="ARBA" id="ARBA00022475"/>
    </source>
</evidence>
<keyword evidence="6" id="KW-0479">Metal-binding</keyword>
<evidence type="ECO:0000256" key="5">
    <source>
        <dbReference type="ARBA" id="ARBA00022692"/>
    </source>
</evidence>
<feature type="transmembrane region" description="Helical" evidence="12">
    <location>
        <begin position="122"/>
        <end position="139"/>
    </location>
</feature>
<dbReference type="GO" id="GO:0016491">
    <property type="term" value="F:oxidoreductase activity"/>
    <property type="evidence" value="ECO:0007669"/>
    <property type="project" value="UniProtKB-KW"/>
</dbReference>
<evidence type="ECO:0000256" key="6">
    <source>
        <dbReference type="ARBA" id="ARBA00022723"/>
    </source>
</evidence>
<dbReference type="PANTHER" id="PTHR40255">
    <property type="entry name" value="UPF0093 MEMBRANE PROTEIN SLR1790"/>
    <property type="match status" value="1"/>
</dbReference>
<evidence type="ECO:0000256" key="12">
    <source>
        <dbReference type="SAM" id="Phobius"/>
    </source>
</evidence>
<evidence type="ECO:0000256" key="2">
    <source>
        <dbReference type="ARBA" id="ARBA00004651"/>
    </source>
</evidence>
<reference evidence="13" key="1">
    <citation type="submission" date="2018-06" db="EMBL/GenBank/DDBJ databases">
        <authorList>
            <person name="Zhirakovskaya E."/>
        </authorList>
    </citation>
    <scope>NUCLEOTIDE SEQUENCE</scope>
</reference>
<dbReference type="GO" id="GO:0046872">
    <property type="term" value="F:metal ion binding"/>
    <property type="evidence" value="ECO:0007669"/>
    <property type="project" value="UniProtKB-KW"/>
</dbReference>
<dbReference type="PIRSF" id="PIRSF004638">
    <property type="entry name" value="UCP004638"/>
    <property type="match status" value="1"/>
</dbReference>
<comment type="cofactor">
    <cofactor evidence="1">
        <name>heme b</name>
        <dbReference type="ChEBI" id="CHEBI:60344"/>
    </cofactor>
</comment>
<name>A0A3B0VXB2_9ZZZZ</name>
<evidence type="ECO:0000313" key="13">
    <source>
        <dbReference type="EMBL" id="VAW44753.1"/>
    </source>
</evidence>
<evidence type="ECO:0000256" key="7">
    <source>
        <dbReference type="ARBA" id="ARBA00022989"/>
    </source>
</evidence>
<evidence type="ECO:0000256" key="10">
    <source>
        <dbReference type="ARBA" id="ARBA00023136"/>
    </source>
</evidence>
<evidence type="ECO:0000256" key="11">
    <source>
        <dbReference type="ARBA" id="ARBA00023444"/>
    </source>
</evidence>
<keyword evidence="7 12" id="KW-1133">Transmembrane helix</keyword>
<keyword evidence="10 12" id="KW-0472">Membrane</keyword>
<dbReference type="Pfam" id="PF03653">
    <property type="entry name" value="UPF0093"/>
    <property type="match status" value="1"/>
</dbReference>
<evidence type="ECO:0000256" key="9">
    <source>
        <dbReference type="ARBA" id="ARBA00023004"/>
    </source>
</evidence>
<feature type="transmembrane region" description="Helical" evidence="12">
    <location>
        <begin position="6"/>
        <end position="27"/>
    </location>
</feature>
<dbReference type="PROSITE" id="PS51257">
    <property type="entry name" value="PROKAR_LIPOPROTEIN"/>
    <property type="match status" value="1"/>
</dbReference>
<comment type="pathway">
    <text evidence="11">Porphyrin-containing compound metabolism.</text>
</comment>
<evidence type="ECO:0000256" key="4">
    <source>
        <dbReference type="ARBA" id="ARBA00022617"/>
    </source>
</evidence>
<dbReference type="AlphaFoldDB" id="A0A3B0VXB2"/>
<dbReference type="HAMAP" id="MF_02239">
    <property type="entry name" value="HemJ"/>
    <property type="match status" value="1"/>
</dbReference>
<proteinExistence type="inferred from homology"/>
<gene>
    <name evidence="13" type="ORF">MNBD_GAMMA02-889</name>
</gene>
<dbReference type="GO" id="GO:0005886">
    <property type="term" value="C:plasma membrane"/>
    <property type="evidence" value="ECO:0007669"/>
    <property type="project" value="UniProtKB-SubCell"/>
</dbReference>
<keyword evidence="8 13" id="KW-0560">Oxidoreductase</keyword>
<organism evidence="13">
    <name type="scientific">hydrothermal vent metagenome</name>
    <dbReference type="NCBI Taxonomy" id="652676"/>
    <lineage>
        <taxon>unclassified sequences</taxon>
        <taxon>metagenomes</taxon>
        <taxon>ecological metagenomes</taxon>
    </lineage>
</organism>
<keyword evidence="9" id="KW-0408">Iron</keyword>
<evidence type="ECO:0000256" key="8">
    <source>
        <dbReference type="ARBA" id="ARBA00023002"/>
    </source>
</evidence>
<dbReference type="EMBL" id="UOFA01000131">
    <property type="protein sequence ID" value="VAW44753.1"/>
    <property type="molecule type" value="Genomic_DNA"/>
</dbReference>
<sequence>MLWFKTFHIFFVVSWFACLFYLPRLFVNHASETDQAKRDMLVGMEHRLIKMMRFTLWGTVISAVLLVYSIAQDQWNTYIQQGWMVAKLALVAVLIVYHYWCIKIHQNFIADSEQRSHVWFRAFNEVPALMLLAVVYLVVAKPF</sequence>
<feature type="transmembrane region" description="Helical" evidence="12">
    <location>
        <begin position="48"/>
        <end position="71"/>
    </location>
</feature>
<dbReference type="PANTHER" id="PTHR40255:SF1">
    <property type="entry name" value="PROTOPORPHYRINOGEN IX OXIDASE"/>
    <property type="match status" value="1"/>
</dbReference>